<evidence type="ECO:0000313" key="1">
    <source>
        <dbReference type="EMBL" id="CAD0005156.1"/>
    </source>
</evidence>
<name>A0A6V6Z0G5_9FLAO</name>
<accession>A0A6V6Z0G5</accession>
<comment type="caution">
    <text evidence="1">The sequence shown here is derived from an EMBL/GenBank/DDBJ whole genome shotgun (WGS) entry which is preliminary data.</text>
</comment>
<dbReference type="Proteomes" id="UP000556700">
    <property type="component" value="Unassembled WGS sequence"/>
</dbReference>
<keyword evidence="2" id="KW-1185">Reference proteome</keyword>
<dbReference type="AlphaFoldDB" id="A0A6V6Z0G5"/>
<organism evidence="1 2">
    <name type="scientific">Flavobacterium chungangense</name>
    <dbReference type="NCBI Taxonomy" id="554283"/>
    <lineage>
        <taxon>Bacteria</taxon>
        <taxon>Pseudomonadati</taxon>
        <taxon>Bacteroidota</taxon>
        <taxon>Flavobacteriia</taxon>
        <taxon>Flavobacteriales</taxon>
        <taxon>Flavobacteriaceae</taxon>
        <taxon>Flavobacterium</taxon>
    </lineage>
</organism>
<dbReference type="RefSeq" id="WP_031453517.1">
    <property type="nucleotide sequence ID" value="NZ_CAIJDO010000143.1"/>
</dbReference>
<reference evidence="1 2" key="1">
    <citation type="submission" date="2020-06" db="EMBL/GenBank/DDBJ databases">
        <authorList>
            <person name="Criscuolo A."/>
        </authorList>
    </citation>
    <scope>NUCLEOTIDE SEQUENCE [LARGE SCALE GENOMIC DNA]</scope>
    <source>
        <strain evidence="2">CIP 110025</strain>
    </source>
</reference>
<dbReference type="EMBL" id="CAIJDO010000143">
    <property type="protein sequence ID" value="CAD0005156.1"/>
    <property type="molecule type" value="Genomic_DNA"/>
</dbReference>
<gene>
    <name evidence="1" type="ORF">FLACHUCJ7_02255</name>
</gene>
<protein>
    <submittedName>
        <fullName evidence="1">Uncharacterized protein</fullName>
    </submittedName>
</protein>
<sequence>MNRISKIIAVLSIIIMLFHSCSKDDYRLDSKNVDPFVRFNFLTTSAGIPLEYPTVNTGLLPVSTFENKSVKTLKVPVTLTSTTLKSPVTVKFSSVTSGDINSYSMVPENELVFEGNKLTDTIFVSFDKRWKDKQTITLKLENASDPLVHIGNLNTQAPHNIFTINLGEAATSYTFPENQFTIKGEVGEKVDFKVNFPNGFIPSEIENLEIFSFLNGFDYSLTHDEYGDNRSFITYHLTLLEDIQNDDAEYKTEITLKTGSNYIANGNTILTIKKPIKTPRDVLANPASKFYDLNISNFLTYGVNWLDRSGTCVWQAFNAQTYPVVVTKDNPNAVLYSDKGTANPNDDIYHDAFKIGFRPPSGTNTVNSFNLKRWFINPSSTAANSPGFNINPALEFFPENGNSKTNGTVLVIPQYIKIAGTNGNSHTISIEGEGTYKEISTGLFEISFELKLTNEKLFGGTVTGKYKIYNKNTFPTVAPLDEPCRTAIDL</sequence>
<proteinExistence type="predicted"/>
<evidence type="ECO:0000313" key="2">
    <source>
        <dbReference type="Proteomes" id="UP000556700"/>
    </source>
</evidence>